<organism evidence="3 4">
    <name type="scientific">Sporothrix bragantina</name>
    <dbReference type="NCBI Taxonomy" id="671064"/>
    <lineage>
        <taxon>Eukaryota</taxon>
        <taxon>Fungi</taxon>
        <taxon>Dikarya</taxon>
        <taxon>Ascomycota</taxon>
        <taxon>Pezizomycotina</taxon>
        <taxon>Sordariomycetes</taxon>
        <taxon>Sordariomycetidae</taxon>
        <taxon>Ophiostomatales</taxon>
        <taxon>Ophiostomataceae</taxon>
        <taxon>Sporothrix</taxon>
    </lineage>
</organism>
<dbReference type="Gene3D" id="3.40.50.1820">
    <property type="entry name" value="alpha/beta hydrolase"/>
    <property type="match status" value="1"/>
</dbReference>
<dbReference type="Proteomes" id="UP001642406">
    <property type="component" value="Unassembled WGS sequence"/>
</dbReference>
<evidence type="ECO:0000259" key="2">
    <source>
        <dbReference type="Pfam" id="PF02230"/>
    </source>
</evidence>
<accession>A0ABP0CR96</accession>
<gene>
    <name evidence="3" type="ORF">SBRCBS47491_008907</name>
</gene>
<dbReference type="SUPFAM" id="SSF53474">
    <property type="entry name" value="alpha/beta-Hydrolases"/>
    <property type="match status" value="1"/>
</dbReference>
<dbReference type="InterPro" id="IPR029058">
    <property type="entry name" value="AB_hydrolase_fold"/>
</dbReference>
<dbReference type="EMBL" id="CAWUHC010000126">
    <property type="protein sequence ID" value="CAK7234318.1"/>
    <property type="molecule type" value="Genomic_DNA"/>
</dbReference>
<evidence type="ECO:0000313" key="3">
    <source>
        <dbReference type="EMBL" id="CAK7234318.1"/>
    </source>
</evidence>
<dbReference type="PANTHER" id="PTHR10655">
    <property type="entry name" value="LYSOPHOSPHOLIPASE-RELATED"/>
    <property type="match status" value="1"/>
</dbReference>
<evidence type="ECO:0000256" key="1">
    <source>
        <dbReference type="ARBA" id="ARBA00006499"/>
    </source>
</evidence>
<dbReference type="PANTHER" id="PTHR10655:SF63">
    <property type="entry name" value="PHOSPHOLIPASE_CARBOXYLESTERASE_THIOESTERASE DOMAIN-CONTAINING PROTEIN"/>
    <property type="match status" value="1"/>
</dbReference>
<protein>
    <recommendedName>
        <fullName evidence="2">Phospholipase/carboxylesterase/thioesterase domain-containing protein</fullName>
    </recommendedName>
</protein>
<dbReference type="InterPro" id="IPR050565">
    <property type="entry name" value="LYPA1-2/EST-like"/>
</dbReference>
<name>A0ABP0CR96_9PEZI</name>
<comment type="caution">
    <text evidence="3">The sequence shown here is derived from an EMBL/GenBank/DDBJ whole genome shotgun (WGS) entry which is preliminary data.</text>
</comment>
<reference evidence="3 4" key="1">
    <citation type="submission" date="2024-01" db="EMBL/GenBank/DDBJ databases">
        <authorList>
            <person name="Allen C."/>
            <person name="Tagirdzhanova G."/>
        </authorList>
    </citation>
    <scope>NUCLEOTIDE SEQUENCE [LARGE SCALE GENOMIC DNA]</scope>
</reference>
<comment type="similarity">
    <text evidence="1">Belongs to the AB hydrolase superfamily. AB hydrolase 2 family.</text>
</comment>
<sequence>MVVAAPVRRSANGGFTIPQWFEIWNPNDFSEREEIQIPGLQEVVPEICQMLASEAEQLGGCWDKVVLAGISMGGATSAHTLINLSIPPPAPVSAATKPRRLGALLTFSARCPFAGRSLKEMRAVLSLPDVPDNAEVLQNTPMLLEHCVDDRLVPIDTGRALRDTMLQYGALVTWKEYSHGGHWIQSPKGMDDVVAFLNEHLFKKISGGSQV</sequence>
<dbReference type="InterPro" id="IPR003140">
    <property type="entry name" value="PLipase/COase/thioEstase"/>
</dbReference>
<proteinExistence type="inferred from homology"/>
<evidence type="ECO:0000313" key="4">
    <source>
        <dbReference type="Proteomes" id="UP001642406"/>
    </source>
</evidence>
<keyword evidence="4" id="KW-1185">Reference proteome</keyword>
<feature type="domain" description="Phospholipase/carboxylesterase/thioesterase" evidence="2">
    <location>
        <begin position="10"/>
        <end position="200"/>
    </location>
</feature>
<dbReference type="Pfam" id="PF02230">
    <property type="entry name" value="Abhydrolase_2"/>
    <property type="match status" value="1"/>
</dbReference>